<feature type="compositionally biased region" description="Acidic residues" evidence="1">
    <location>
        <begin position="119"/>
        <end position="129"/>
    </location>
</feature>
<accession>A0AA39CCH2</accession>
<dbReference type="EMBL" id="JAPDRK010000023">
    <property type="protein sequence ID" value="KAJ9603229.1"/>
    <property type="molecule type" value="Genomic_DNA"/>
</dbReference>
<feature type="region of interest" description="Disordered" evidence="1">
    <location>
        <begin position="1"/>
        <end position="54"/>
    </location>
</feature>
<reference evidence="2" key="1">
    <citation type="submission" date="2022-10" db="EMBL/GenBank/DDBJ databases">
        <title>Culturing micro-colonial fungi from biological soil crusts in the Mojave desert and describing Neophaeococcomyces mojavensis, and introducing the new genera and species Taxawa tesnikishii.</title>
        <authorList>
            <person name="Kurbessoian T."/>
            <person name="Stajich J.E."/>
        </authorList>
    </citation>
    <scope>NUCLEOTIDE SEQUENCE</scope>
    <source>
        <strain evidence="2">TK_41</strain>
    </source>
</reference>
<feature type="compositionally biased region" description="Basic and acidic residues" evidence="1">
    <location>
        <begin position="22"/>
        <end position="36"/>
    </location>
</feature>
<dbReference type="Proteomes" id="UP001172673">
    <property type="component" value="Unassembled WGS sequence"/>
</dbReference>
<organism evidence="2 3">
    <name type="scientific">Cladophialophora chaetospira</name>
    <dbReference type="NCBI Taxonomy" id="386627"/>
    <lineage>
        <taxon>Eukaryota</taxon>
        <taxon>Fungi</taxon>
        <taxon>Dikarya</taxon>
        <taxon>Ascomycota</taxon>
        <taxon>Pezizomycotina</taxon>
        <taxon>Eurotiomycetes</taxon>
        <taxon>Chaetothyriomycetidae</taxon>
        <taxon>Chaetothyriales</taxon>
        <taxon>Herpotrichiellaceae</taxon>
        <taxon>Cladophialophora</taxon>
    </lineage>
</organism>
<evidence type="ECO:0000313" key="3">
    <source>
        <dbReference type="Proteomes" id="UP001172673"/>
    </source>
</evidence>
<gene>
    <name evidence="2" type="ORF">H2200_012524</name>
</gene>
<feature type="compositionally biased region" description="Basic and acidic residues" evidence="1">
    <location>
        <begin position="451"/>
        <end position="462"/>
    </location>
</feature>
<name>A0AA39CCH2_9EURO</name>
<feature type="compositionally biased region" description="Acidic residues" evidence="1">
    <location>
        <begin position="467"/>
        <end position="476"/>
    </location>
</feature>
<dbReference type="AlphaFoldDB" id="A0AA39CCH2"/>
<feature type="region of interest" description="Disordered" evidence="1">
    <location>
        <begin position="109"/>
        <end position="161"/>
    </location>
</feature>
<protein>
    <submittedName>
        <fullName evidence="2">Uncharacterized protein</fullName>
    </submittedName>
</protein>
<evidence type="ECO:0000256" key="1">
    <source>
        <dbReference type="SAM" id="MobiDB-lite"/>
    </source>
</evidence>
<feature type="compositionally biased region" description="Basic and acidic residues" evidence="1">
    <location>
        <begin position="1"/>
        <end position="11"/>
    </location>
</feature>
<keyword evidence="3" id="KW-1185">Reference proteome</keyword>
<proteinExistence type="predicted"/>
<evidence type="ECO:0000313" key="2">
    <source>
        <dbReference type="EMBL" id="KAJ9603229.1"/>
    </source>
</evidence>
<feature type="region of interest" description="Disordered" evidence="1">
    <location>
        <begin position="425"/>
        <end position="476"/>
    </location>
</feature>
<sequence>MADRENTRDLSSDDSSQGRRRSSPERRYDTSRERPASARRGPGNEDTAFLPSRADYERALQELADRLRDVDPVPQTAIQALYLRNVRGNVDEAEALYRRNRLRIAEQNERRRRRREIDGSDYEDSEFSSDSESSSSSEQEEEDENEVASGNPPGSQDADLDARDAEGIRPQRGGEIHYFPQPFDIHALDSSDPHRQVFELANALITELDPQGTQDTRIPMRRTYLRFVWLQIHERSYPILLQKLGAEAAGQVIVISLRAWTKYTCHLELLFCFIWNWLLSNIDQLESKLGESLSASTTTDPEQPFDAVAWYRSWISGILIETHYQYTQQTSPVPSVEPARALWETELSEIRAIVGDEEEDPEIVCLLDAPFESQPTWELYPQGAVYPQLPRWPTPPSSDIPYLEIIEASGFDFDTYEAMNEGFSPAQEKPTHEEETEGAANSEFEDVGDSSVEKFDNRDVDSHCSQADDDQIDVEE</sequence>
<comment type="caution">
    <text evidence="2">The sequence shown here is derived from an EMBL/GenBank/DDBJ whole genome shotgun (WGS) entry which is preliminary data.</text>
</comment>